<dbReference type="InterPro" id="IPR032675">
    <property type="entry name" value="LRR_dom_sf"/>
</dbReference>
<comment type="caution">
    <text evidence="1">The sequence shown here is derived from an EMBL/GenBank/DDBJ whole genome shotgun (WGS) entry which is preliminary data.</text>
</comment>
<evidence type="ECO:0000313" key="2">
    <source>
        <dbReference type="Proteomes" id="UP000383932"/>
    </source>
</evidence>
<dbReference type="Gene3D" id="3.80.10.10">
    <property type="entry name" value="Ribonuclease Inhibitor"/>
    <property type="match status" value="1"/>
</dbReference>
<dbReference type="EMBL" id="SSOP01000755">
    <property type="protein sequence ID" value="KAB5587820.1"/>
    <property type="molecule type" value="Genomic_DNA"/>
</dbReference>
<evidence type="ECO:0008006" key="3">
    <source>
        <dbReference type="Google" id="ProtNLM"/>
    </source>
</evidence>
<keyword evidence="2" id="KW-1185">Reference proteome</keyword>
<protein>
    <recommendedName>
        <fullName evidence="3">F-box domain-containing protein</fullName>
    </recommendedName>
</protein>
<evidence type="ECO:0000313" key="1">
    <source>
        <dbReference type="EMBL" id="KAB5587820.1"/>
    </source>
</evidence>
<sequence length="452" mass="51936">MSEVFRYCGPSDLAAASRVSQFWRRAAFFRLHYTITIRKFPHLETLLSRLESEKADHDLRIGLCLRSLSLIMNHTNVAGKDLWFEWKDNNALAARVYSVMSKLIQLEGLRWMTHSKYLSPPDIFGHCRNACPNLRWIHIAITNWVHNPRTTHPRNPVWFNRSKEVGAIATCIELVGEQTSDTLDEFLWMIRILPGLVNLSIKIPGRLSAADFLCQLNYPLSKLRSLSLEGEWPTPERDIDSMSEDSLGSFFRQHPNLTKVFLRWNRSRRRQVVPPFDAALVSSLFPSLTHFAGPIQICMGLVSSRLADQLKFLAIDRETRASAPEGSVSPILTLVQMARPLPNLKRLDLDRHYTVTHSYDTSYYIDESTLEALLAITPALTQLYTGMYIGQWEEIIPLVGYVPDLIRLVVLLNDDYPPEFVYSRGHIRFVREMEEELRVICPDITLGIRLVC</sequence>
<name>A0A5N5Q7S1_9AGAM</name>
<dbReference type="Proteomes" id="UP000383932">
    <property type="component" value="Unassembled WGS sequence"/>
</dbReference>
<dbReference type="SUPFAM" id="SSF52047">
    <property type="entry name" value="RNI-like"/>
    <property type="match status" value="1"/>
</dbReference>
<reference evidence="1 2" key="1">
    <citation type="journal article" date="2019" name="Fungal Biol. Biotechnol.">
        <title>Draft genome sequence of fastidious pathogen Ceratobasidium theobromae, which causes vascular-streak dieback in Theobroma cacao.</title>
        <authorList>
            <person name="Ali S.S."/>
            <person name="Asman A."/>
            <person name="Shao J."/>
            <person name="Firmansyah A.P."/>
            <person name="Susilo A.W."/>
            <person name="Rosmana A."/>
            <person name="McMahon P."/>
            <person name="Junaid M."/>
            <person name="Guest D."/>
            <person name="Kheng T.Y."/>
            <person name="Meinhardt L.W."/>
            <person name="Bailey B.A."/>
        </authorList>
    </citation>
    <scope>NUCLEOTIDE SEQUENCE [LARGE SCALE GENOMIC DNA]</scope>
    <source>
        <strain evidence="1 2">CT2</strain>
    </source>
</reference>
<accession>A0A5N5Q7S1</accession>
<gene>
    <name evidence="1" type="ORF">CTheo_8738</name>
</gene>
<dbReference type="AlphaFoldDB" id="A0A5N5Q7S1"/>
<proteinExistence type="predicted"/>
<organism evidence="1 2">
    <name type="scientific">Ceratobasidium theobromae</name>
    <dbReference type="NCBI Taxonomy" id="1582974"/>
    <lineage>
        <taxon>Eukaryota</taxon>
        <taxon>Fungi</taxon>
        <taxon>Dikarya</taxon>
        <taxon>Basidiomycota</taxon>
        <taxon>Agaricomycotina</taxon>
        <taxon>Agaricomycetes</taxon>
        <taxon>Cantharellales</taxon>
        <taxon>Ceratobasidiaceae</taxon>
        <taxon>Ceratobasidium</taxon>
    </lineage>
</organism>